<dbReference type="RefSeq" id="WP_194269156.1">
    <property type="nucleotide sequence ID" value="NZ_CP063356.2"/>
</dbReference>
<evidence type="ECO:0000313" key="2">
    <source>
        <dbReference type="EMBL" id="QOY34770.1"/>
    </source>
</evidence>
<dbReference type="Proteomes" id="UP000180175">
    <property type="component" value="Chromosome"/>
</dbReference>
<reference evidence="2 3" key="2">
    <citation type="journal article" date="2019" name="Int. J. Syst. Evol. Microbiol.">
        <title>Anaerobacillus isosaccharinicus sp. nov., an alkaliphilic bacterium which degrades isosaccharinic acid.</title>
        <authorList>
            <person name="Bassil N.M."/>
            <person name="Lloyd J.R."/>
        </authorList>
    </citation>
    <scope>NUCLEOTIDE SEQUENCE [LARGE SCALE GENOMIC DNA]</scope>
    <source>
        <strain evidence="2 3">NB2006</strain>
    </source>
</reference>
<evidence type="ECO:0000313" key="3">
    <source>
        <dbReference type="Proteomes" id="UP000180175"/>
    </source>
</evidence>
<reference evidence="2 3" key="1">
    <citation type="journal article" date="2017" name="Genome Announc.">
        <title>Draft Genome Sequences of Four Alkaliphilic Bacteria Belonging to the Anaerobacillus Genus.</title>
        <authorList>
            <person name="Bassil N.M."/>
            <person name="Lloyd J.R."/>
        </authorList>
    </citation>
    <scope>NUCLEOTIDE SEQUENCE [LARGE SCALE GENOMIC DNA]</scope>
    <source>
        <strain evidence="2 3">NB2006</strain>
    </source>
</reference>
<accession>A0A7S7L5J0</accession>
<dbReference type="AlphaFoldDB" id="A0A7S7L5J0"/>
<keyword evidence="1" id="KW-0175">Coiled coil</keyword>
<protein>
    <submittedName>
        <fullName evidence="2">Uncharacterized protein</fullName>
    </submittedName>
</protein>
<sequence>MEDFGDRQKTMIPVWNLGSGGDFGRLNPVSKQISFSLISVMFYQELLNDVRRTREDLILYVQKIAALMNMECSYDESEKIIDALLVSTDSQKFLFTFQDKYYNEKTKQWEVYQYQYLEIDRYASNLEDGIVVYKLTEVARNMFLNTNEIQQYLSVPIQQLLIDLLIEKGDLKTALRLLDGLNHRAGHLLREEKIHRDELIRNPKDTIYKNRNRWNKQLSEVEQQFQDEAENYKKTEGILKKIEVSPKHQDTYLKLFNRVTKTIKLHDELARTVIGNVRLELEIRNTHFRGMWLTNITSFRKNIWEQHAKVVGFSHPNEMLAIVESIMSPKKPSILPLEWGMEDQTETALNTFVGPTTKKPTNLEPIKMDWEAILLLWKKLFDELLNKGKLTLGFLKELDEVTLARWVENREAFDFWLAFASAEEAFIIDELNLSNDNDDRAILITKLMATYPEMSILWNKKVGSVPAKDTVKFKNKVDASNFILTLEEV</sequence>
<keyword evidence="3" id="KW-1185">Reference proteome</keyword>
<feature type="coiled-coil region" evidence="1">
    <location>
        <begin position="204"/>
        <end position="235"/>
    </location>
</feature>
<name>A0A7S7L5J0_9BACI</name>
<dbReference type="KEGG" id="aia:AWH56_018870"/>
<proteinExistence type="predicted"/>
<organism evidence="2 3">
    <name type="scientific">Anaerobacillus isosaccharinicus</name>
    <dbReference type="NCBI Taxonomy" id="1532552"/>
    <lineage>
        <taxon>Bacteria</taxon>
        <taxon>Bacillati</taxon>
        <taxon>Bacillota</taxon>
        <taxon>Bacilli</taxon>
        <taxon>Bacillales</taxon>
        <taxon>Bacillaceae</taxon>
        <taxon>Anaerobacillus</taxon>
    </lineage>
</organism>
<dbReference type="EMBL" id="CP063356">
    <property type="protein sequence ID" value="QOY34770.1"/>
    <property type="molecule type" value="Genomic_DNA"/>
</dbReference>
<gene>
    <name evidence="2" type="ORF">AWH56_018870</name>
</gene>
<evidence type="ECO:0000256" key="1">
    <source>
        <dbReference type="SAM" id="Coils"/>
    </source>
</evidence>